<dbReference type="InterPro" id="IPR004380">
    <property type="entry name" value="Asp_race"/>
</dbReference>
<dbReference type="AlphaFoldDB" id="G9WJH3"/>
<reference evidence="3 4" key="1">
    <citation type="journal article" date="2012" name="PLoS ONE">
        <title>Functional divergence in the genus oenococcus as predicted by genome sequencing of the newly-described species, Oenococcus kitaharae.</title>
        <authorList>
            <person name="Borneman A.R."/>
            <person name="McCarthy J.M."/>
            <person name="Chambers P.J."/>
            <person name="Bartowsky E.J."/>
        </authorList>
    </citation>
    <scope>NUCLEOTIDE SEQUENCE [LARGE SCALE GENOMIC DNA]</scope>
    <source>
        <strain evidence="4">DSM17330</strain>
    </source>
</reference>
<sequence length="231" mass="25732">MKKLGIIGGIGPEATVNYYLDVIKGTQKTLGTNKQLPEIVINSINMYHMFDLLEQKDYLAVVAYLVKAVNELQAAGADFGLMCGNTPHIVFDQIQQQTSLPLLSIVTTALKRAQSSHLSRLALLGTKFTMQNTFFSQPFIDAGIKVVLPNPDEQTWLHQKIVDELENGVVKRETKQQLLKMTQRLIQQYQLDGLILGCTELPLILQPTDFSIAVLDIAKIHIETAIQTSLN</sequence>
<gene>
    <name evidence="3" type="ORF">OKIT_0913</name>
</gene>
<dbReference type="STRING" id="336988.NT96_03055"/>
<dbReference type="PANTHER" id="PTHR21198">
    <property type="entry name" value="GLUTAMATE RACEMASE"/>
    <property type="match status" value="1"/>
</dbReference>
<comment type="caution">
    <text evidence="3">The sequence shown here is derived from an EMBL/GenBank/DDBJ whole genome shotgun (WGS) entry which is preliminary data.</text>
</comment>
<dbReference type="RefSeq" id="WP_007745692.1">
    <property type="nucleotide sequence ID" value="NZ_CM001398.1"/>
</dbReference>
<dbReference type="HOGENOM" id="CLU_055360_1_0_9"/>
<accession>G9WJH3</accession>
<protein>
    <submittedName>
        <fullName evidence="3">Aspartate racemase</fullName>
    </submittedName>
</protein>
<dbReference type="InterPro" id="IPR033134">
    <property type="entry name" value="Asp/Glu_racemase_AS_2"/>
</dbReference>
<dbReference type="InterPro" id="IPR001920">
    <property type="entry name" value="Asp/Glu_race"/>
</dbReference>
<dbReference type="Proteomes" id="UP000004959">
    <property type="component" value="Chromosome"/>
</dbReference>
<dbReference type="PATRIC" id="fig|1045004.4.peg.915"/>
<dbReference type="SUPFAM" id="SSF53681">
    <property type="entry name" value="Aspartate/glutamate racemase"/>
    <property type="match status" value="2"/>
</dbReference>
<dbReference type="NCBIfam" id="TIGR00035">
    <property type="entry name" value="asp_race"/>
    <property type="match status" value="1"/>
</dbReference>
<keyword evidence="2" id="KW-0413">Isomerase</keyword>
<dbReference type="PROSITE" id="PS00924">
    <property type="entry name" value="ASP_GLU_RACEMASE_2"/>
    <property type="match status" value="1"/>
</dbReference>
<proteinExistence type="inferred from homology"/>
<dbReference type="Pfam" id="PF01177">
    <property type="entry name" value="Asp_Glu_race"/>
    <property type="match status" value="1"/>
</dbReference>
<dbReference type="Gene3D" id="3.40.50.1860">
    <property type="match status" value="2"/>
</dbReference>
<evidence type="ECO:0000313" key="3">
    <source>
        <dbReference type="EMBL" id="EHN59018.1"/>
    </source>
</evidence>
<dbReference type="GO" id="GO:0047661">
    <property type="term" value="F:amino-acid racemase activity"/>
    <property type="evidence" value="ECO:0007669"/>
    <property type="project" value="InterPro"/>
</dbReference>
<name>G9WJH3_9LACO</name>
<evidence type="ECO:0000313" key="4">
    <source>
        <dbReference type="Proteomes" id="UP000004959"/>
    </source>
</evidence>
<dbReference type="EMBL" id="AFVZ01000001">
    <property type="protein sequence ID" value="EHN59018.1"/>
    <property type="molecule type" value="Genomic_DNA"/>
</dbReference>
<keyword evidence="4" id="KW-1185">Reference proteome</keyword>
<dbReference type="OrthoDB" id="9803739at2"/>
<comment type="similarity">
    <text evidence="1">Belongs to the aspartate/glutamate racemases family.</text>
</comment>
<dbReference type="eggNOG" id="COG1794">
    <property type="taxonomic scope" value="Bacteria"/>
</dbReference>
<dbReference type="InterPro" id="IPR015942">
    <property type="entry name" value="Asp/Glu/hydantoin_racemase"/>
</dbReference>
<evidence type="ECO:0000256" key="1">
    <source>
        <dbReference type="ARBA" id="ARBA00007847"/>
    </source>
</evidence>
<evidence type="ECO:0000256" key="2">
    <source>
        <dbReference type="ARBA" id="ARBA00023235"/>
    </source>
</evidence>
<dbReference type="PANTHER" id="PTHR21198:SF7">
    <property type="entry name" value="ASPARTATE-GLUTAMATE RACEMASE FAMILY"/>
    <property type="match status" value="1"/>
</dbReference>
<organism evidence="3 4">
    <name type="scientific">Oenococcus kitaharae DSM 17330</name>
    <dbReference type="NCBI Taxonomy" id="1045004"/>
    <lineage>
        <taxon>Bacteria</taxon>
        <taxon>Bacillati</taxon>
        <taxon>Bacillota</taxon>
        <taxon>Bacilli</taxon>
        <taxon>Lactobacillales</taxon>
        <taxon>Lactobacillaceae</taxon>
        <taxon>Oenococcus</taxon>
    </lineage>
</organism>